<dbReference type="PANTHER" id="PTHR30543:SF21">
    <property type="entry name" value="NAD(P)H-DEPENDENT FMN REDUCTASE LOT6"/>
    <property type="match status" value="1"/>
</dbReference>
<dbReference type="Gene3D" id="3.40.50.360">
    <property type="match status" value="1"/>
</dbReference>
<dbReference type="GO" id="GO:0010181">
    <property type="term" value="F:FMN binding"/>
    <property type="evidence" value="ECO:0007669"/>
    <property type="project" value="TreeGrafter"/>
</dbReference>
<reference evidence="2 3" key="1">
    <citation type="submission" date="2018-09" db="EMBL/GenBank/DDBJ databases">
        <title>Roseovarius spongiae sp. nov., isolated from a marine sponge.</title>
        <authorList>
            <person name="Zhuang L."/>
            <person name="Luo L."/>
        </authorList>
    </citation>
    <scope>NUCLEOTIDE SEQUENCE [LARGE SCALE GENOMIC DNA]</scope>
    <source>
        <strain evidence="2 3">HN-E21</strain>
    </source>
</reference>
<accession>A0A3A8ARM2</accession>
<comment type="caution">
    <text evidence="2">The sequence shown here is derived from an EMBL/GenBank/DDBJ whole genome shotgun (WGS) entry which is preliminary data.</text>
</comment>
<dbReference type="SUPFAM" id="SSF52218">
    <property type="entry name" value="Flavoproteins"/>
    <property type="match status" value="1"/>
</dbReference>
<dbReference type="PANTHER" id="PTHR30543">
    <property type="entry name" value="CHROMATE REDUCTASE"/>
    <property type="match status" value="1"/>
</dbReference>
<organism evidence="2 3">
    <name type="scientific">Roseovarius spongiae</name>
    <dbReference type="NCBI Taxonomy" id="2320272"/>
    <lineage>
        <taxon>Bacteria</taxon>
        <taxon>Pseudomonadati</taxon>
        <taxon>Pseudomonadota</taxon>
        <taxon>Alphaproteobacteria</taxon>
        <taxon>Rhodobacterales</taxon>
        <taxon>Roseobacteraceae</taxon>
        <taxon>Roseovarius</taxon>
    </lineage>
</organism>
<evidence type="ECO:0000313" key="2">
    <source>
        <dbReference type="EMBL" id="RKF13505.1"/>
    </source>
</evidence>
<dbReference type="InterPro" id="IPR029039">
    <property type="entry name" value="Flavoprotein-like_sf"/>
</dbReference>
<feature type="domain" description="NADPH-dependent FMN reductase-like" evidence="1">
    <location>
        <begin position="5"/>
        <end position="147"/>
    </location>
</feature>
<dbReference type="GO" id="GO:0005829">
    <property type="term" value="C:cytosol"/>
    <property type="evidence" value="ECO:0007669"/>
    <property type="project" value="TreeGrafter"/>
</dbReference>
<dbReference type="EMBL" id="RAPE01000004">
    <property type="protein sequence ID" value="RKF13505.1"/>
    <property type="molecule type" value="Genomic_DNA"/>
</dbReference>
<gene>
    <name evidence="2" type="ORF">D6850_14495</name>
</gene>
<name>A0A3A8ARM2_9RHOB</name>
<dbReference type="InterPro" id="IPR050712">
    <property type="entry name" value="NAD(P)H-dep_reductase"/>
</dbReference>
<sequence length="178" mass="19432">MSKPNLLLMSGSLRQASYNKKLLREAVRAFGEAEAVEADLNLPLYDGDLESRGLPPGVVTLMDQVRDTDALLIGAPEYNKGMSGVLKNATDWLSRAKQSVLKDKIAVVMSATGGRTGGEVAHFMTVNNLIQLQVQVVHGPLILVAKAQEEFGEDGRLNNEFLQGQLRDRMARLRAMLA</sequence>
<dbReference type="OrthoDB" id="9812295at2"/>
<dbReference type="RefSeq" id="WP_121168244.1">
    <property type="nucleotide sequence ID" value="NZ_RAPE01000004.1"/>
</dbReference>
<dbReference type="InterPro" id="IPR005025">
    <property type="entry name" value="FMN_Rdtase-like_dom"/>
</dbReference>
<dbReference type="GO" id="GO:0016491">
    <property type="term" value="F:oxidoreductase activity"/>
    <property type="evidence" value="ECO:0007669"/>
    <property type="project" value="InterPro"/>
</dbReference>
<keyword evidence="3" id="KW-1185">Reference proteome</keyword>
<dbReference type="AlphaFoldDB" id="A0A3A8ARM2"/>
<dbReference type="Proteomes" id="UP000281128">
    <property type="component" value="Unassembled WGS sequence"/>
</dbReference>
<evidence type="ECO:0000259" key="1">
    <source>
        <dbReference type="Pfam" id="PF03358"/>
    </source>
</evidence>
<dbReference type="Pfam" id="PF03358">
    <property type="entry name" value="FMN_red"/>
    <property type="match status" value="1"/>
</dbReference>
<proteinExistence type="predicted"/>
<protein>
    <submittedName>
        <fullName evidence="2">NADPH-dependent oxidoreductase</fullName>
    </submittedName>
</protein>
<evidence type="ECO:0000313" key="3">
    <source>
        <dbReference type="Proteomes" id="UP000281128"/>
    </source>
</evidence>